<organism evidence="1 2">
    <name type="scientific">Candidatus Epulonipiscium fishelsonii</name>
    <dbReference type="NCBI Taxonomy" id="77094"/>
    <lineage>
        <taxon>Bacteria</taxon>
        <taxon>Bacillati</taxon>
        <taxon>Bacillota</taxon>
        <taxon>Clostridia</taxon>
        <taxon>Lachnospirales</taxon>
        <taxon>Lachnospiraceae</taxon>
        <taxon>Candidatus Epulonipiscium</taxon>
    </lineage>
</organism>
<dbReference type="Proteomes" id="UP000188605">
    <property type="component" value="Unassembled WGS sequence"/>
</dbReference>
<evidence type="ECO:0000313" key="2">
    <source>
        <dbReference type="Proteomes" id="UP000188605"/>
    </source>
</evidence>
<gene>
    <name evidence="1" type="ORF">AN396_07580</name>
</gene>
<proteinExistence type="predicted"/>
<protein>
    <submittedName>
        <fullName evidence="1">Asparagine synthase (Glutamine-hydrolyzing)</fullName>
    </submittedName>
</protein>
<keyword evidence="2" id="KW-1185">Reference proteome</keyword>
<name>A0ACC8XAY3_9FIRM</name>
<dbReference type="EMBL" id="LJDB01000062">
    <property type="protein sequence ID" value="ONI39611.1"/>
    <property type="molecule type" value="Genomic_DNA"/>
</dbReference>
<accession>A0ACC8XAY3</accession>
<comment type="caution">
    <text evidence="1">The sequence shown here is derived from an EMBL/GenBank/DDBJ whole genome shotgun (WGS) entry which is preliminary data.</text>
</comment>
<reference evidence="1" key="1">
    <citation type="submission" date="2016-08" db="EMBL/GenBank/DDBJ databases">
        <authorList>
            <person name="Ngugi D.K."/>
            <person name="Miyake S."/>
            <person name="Stingl U."/>
        </authorList>
    </citation>
    <scope>NUCLEOTIDE SEQUENCE</scope>
    <source>
        <strain evidence="1">SCG-B11WGA-EpuloA1</strain>
    </source>
</reference>
<sequence>MCGFCGFIDINLENKETVLAQMMDKIIHRGPDSSGEFIDENVGLGFRRLSIIDLADGAQPLYNEDESLVLTFNGEIYNYQGIRKFLIDKGHVFKTQTDSEVLLHGYEEFGTNLLSHLRGMFSFVIWDREKKILFGARDYFGIKPFYYYHEGSKFVYGSEIKAILEHPNIIKELNEEMLEQYLTFQYSPGKETFFNRIFKLPPAHYFIFKNNKMEITRYWEPEFNVVPDKFENYVDKIDETIKNSIEAHKISDVEVGCFLSSGVDSSYVASCFNGDKTFTVGFDNEQYNEISYAQDLSRELGVEHFSKIITPEEYWDILPTVQYFMDEPLADPSSVALYFVSQLASKHVKVVLSGEGADELFGGYNIYKEPIDTAKYRQLPRWLRVSFAKVAKAIPFRFRGKNFLIRGSKSIEERFIGNANIFSPEERKAILKNPTLACLPQVLTKQFYNKVRQKDDVTKMQYLDINMWLVGDILLKADRMSMAHSLELRVPFLDKEVCKLATTLPLEYRVNEENTKVAMRAAANRNMPEATANKKKLGFPVPIRVWLKEDHYYNLVKDYFISNSAKRYFNTKNLIILLEEHRIGKVDNSRKIWTVFMFLVWYKQYFETN</sequence>
<evidence type="ECO:0000313" key="1">
    <source>
        <dbReference type="EMBL" id="ONI39611.1"/>
    </source>
</evidence>